<evidence type="ECO:0000256" key="9">
    <source>
        <dbReference type="SAM" id="Phobius"/>
    </source>
</evidence>
<evidence type="ECO:0000256" key="4">
    <source>
        <dbReference type="ARBA" id="ARBA00022692"/>
    </source>
</evidence>
<dbReference type="OrthoDB" id="1420916at2"/>
<evidence type="ECO:0000256" key="5">
    <source>
        <dbReference type="ARBA" id="ARBA00022989"/>
    </source>
</evidence>
<keyword evidence="6 9" id="KW-0472">Membrane</keyword>
<name>A0A369QEF0_9BACT</name>
<reference evidence="11 12" key="1">
    <citation type="submission" date="2018-04" db="EMBL/GenBank/DDBJ databases">
        <title>Adhaeribacter sp. HMF7616 genome sequencing and assembly.</title>
        <authorList>
            <person name="Kang H."/>
            <person name="Kang J."/>
            <person name="Cha I."/>
            <person name="Kim H."/>
            <person name="Joh K."/>
        </authorList>
    </citation>
    <scope>NUCLEOTIDE SEQUENCE [LARGE SCALE GENOMIC DNA]</scope>
    <source>
        <strain evidence="11 12">HMF7616</strain>
    </source>
</reference>
<proteinExistence type="predicted"/>
<evidence type="ECO:0000313" key="11">
    <source>
        <dbReference type="EMBL" id="RDC62802.1"/>
    </source>
</evidence>
<evidence type="ECO:0000256" key="8">
    <source>
        <dbReference type="ARBA" id="ARBA00030803"/>
    </source>
</evidence>
<dbReference type="GO" id="GO:0006417">
    <property type="term" value="P:regulation of translation"/>
    <property type="evidence" value="ECO:0007669"/>
    <property type="project" value="TreeGrafter"/>
</dbReference>
<evidence type="ECO:0000256" key="1">
    <source>
        <dbReference type="ARBA" id="ARBA00004167"/>
    </source>
</evidence>
<dbReference type="RefSeq" id="WP_115372199.1">
    <property type="nucleotide sequence ID" value="NZ_QASA01000001.1"/>
</dbReference>
<accession>A0A369QEF0</accession>
<dbReference type="GO" id="GO:0016989">
    <property type="term" value="F:sigma factor antagonist activity"/>
    <property type="evidence" value="ECO:0007669"/>
    <property type="project" value="TreeGrafter"/>
</dbReference>
<dbReference type="PANTHER" id="PTHR37461:SF1">
    <property type="entry name" value="ANTI-SIGMA-K FACTOR RSKA"/>
    <property type="match status" value="1"/>
</dbReference>
<evidence type="ECO:0000256" key="7">
    <source>
        <dbReference type="ARBA" id="ARBA00029829"/>
    </source>
</evidence>
<gene>
    <name evidence="11" type="ORF">AHMF7616_01396</name>
</gene>
<keyword evidence="12" id="KW-1185">Reference proteome</keyword>
<dbReference type="EMBL" id="QASA01000001">
    <property type="protein sequence ID" value="RDC62802.1"/>
    <property type="molecule type" value="Genomic_DNA"/>
</dbReference>
<keyword evidence="5 9" id="KW-1133">Transmembrane helix</keyword>
<evidence type="ECO:0000259" key="10">
    <source>
        <dbReference type="Pfam" id="PF10099"/>
    </source>
</evidence>
<keyword evidence="3" id="KW-1003">Cell membrane</keyword>
<organism evidence="11 12">
    <name type="scientific">Adhaeribacter pallidiroseus</name>
    <dbReference type="NCBI Taxonomy" id="2072847"/>
    <lineage>
        <taxon>Bacteria</taxon>
        <taxon>Pseudomonadati</taxon>
        <taxon>Bacteroidota</taxon>
        <taxon>Cytophagia</taxon>
        <taxon>Cytophagales</taxon>
        <taxon>Hymenobacteraceae</taxon>
        <taxon>Adhaeribacter</taxon>
    </lineage>
</organism>
<feature type="domain" description="Anti-sigma K factor RskA C-terminal" evidence="10">
    <location>
        <begin position="117"/>
        <end position="277"/>
    </location>
</feature>
<dbReference type="Gene3D" id="1.10.10.1320">
    <property type="entry name" value="Anti-sigma factor, zinc-finger domain"/>
    <property type="match status" value="1"/>
</dbReference>
<comment type="subcellular location">
    <subcellularLocation>
        <location evidence="2">Cell membrane</location>
    </subcellularLocation>
    <subcellularLocation>
        <location evidence="1">Membrane</location>
        <topology evidence="1">Single-pass membrane protein</topology>
    </subcellularLocation>
</comment>
<sequence length="287" mass="31852">MDIQEYIASGVLELYATGLLTPPEKAEVERMVALYPEIKAELDAISETLDTYAQLHAVEPPAHLKENILSRINANPGLPEYSATDSGESNFKQIPFSPDLDNPGFVSPVPVRSVNSWWAMAATVLLLISAGLNFYFYRNWQTTENRYQVALATQESYAQQLQQVNQKYQVTADELAVITHRLTQKVKLKGVPKSPSSLAVVYWNTETKDVFVKVADLPKPPANRQYQLWALENGKPIDAGMLSDRSDSTAVQRMKAVNQAQAFAITLEPKGGSVNPTMADMYVMGQI</sequence>
<dbReference type="Pfam" id="PF10099">
    <property type="entry name" value="RskA_C"/>
    <property type="match status" value="1"/>
</dbReference>
<comment type="caution">
    <text evidence="11">The sequence shown here is derived from an EMBL/GenBank/DDBJ whole genome shotgun (WGS) entry which is preliminary data.</text>
</comment>
<keyword evidence="4 9" id="KW-0812">Transmembrane</keyword>
<evidence type="ECO:0000256" key="6">
    <source>
        <dbReference type="ARBA" id="ARBA00023136"/>
    </source>
</evidence>
<evidence type="ECO:0000313" key="12">
    <source>
        <dbReference type="Proteomes" id="UP000253919"/>
    </source>
</evidence>
<evidence type="ECO:0000256" key="3">
    <source>
        <dbReference type="ARBA" id="ARBA00022475"/>
    </source>
</evidence>
<evidence type="ECO:0000256" key="2">
    <source>
        <dbReference type="ARBA" id="ARBA00004236"/>
    </source>
</evidence>
<dbReference type="InterPro" id="IPR018764">
    <property type="entry name" value="RskA_C"/>
</dbReference>
<dbReference type="InterPro" id="IPR041916">
    <property type="entry name" value="Anti_sigma_zinc_sf"/>
</dbReference>
<dbReference type="GO" id="GO:0005886">
    <property type="term" value="C:plasma membrane"/>
    <property type="evidence" value="ECO:0007669"/>
    <property type="project" value="UniProtKB-SubCell"/>
</dbReference>
<dbReference type="InterPro" id="IPR051474">
    <property type="entry name" value="Anti-sigma-K/W_factor"/>
</dbReference>
<dbReference type="Proteomes" id="UP000253919">
    <property type="component" value="Unassembled WGS sequence"/>
</dbReference>
<protein>
    <recommendedName>
        <fullName evidence="8">Regulator of SigK</fullName>
    </recommendedName>
    <alternativeName>
        <fullName evidence="7">Sigma-K anti-sigma factor RskA</fullName>
    </alternativeName>
</protein>
<dbReference type="PANTHER" id="PTHR37461">
    <property type="entry name" value="ANTI-SIGMA-K FACTOR RSKA"/>
    <property type="match status" value="1"/>
</dbReference>
<feature type="transmembrane region" description="Helical" evidence="9">
    <location>
        <begin position="117"/>
        <end position="137"/>
    </location>
</feature>
<dbReference type="AlphaFoldDB" id="A0A369QEF0"/>